<dbReference type="EMBL" id="FUKR01000018">
    <property type="protein sequence ID" value="SJN21982.1"/>
    <property type="molecule type" value="Genomic_DNA"/>
</dbReference>
<evidence type="ECO:0000313" key="5">
    <source>
        <dbReference type="EMBL" id="SJN21982.1"/>
    </source>
</evidence>
<sequence length="228" mass="24471">MKVHDTILDRLGERIVSGQVPAGERLVAADWGEELGASRTAVREAVRVLESLGMVSVRRKSGITIRPSTDWMAFAPEIVRWRLRGAGRLVQLHELSELRAAVEPAAARLAASTADGVARAALGAAVQDMVTHADRANGADYLAADVRFHATLLRASGNSMFAGLTAVIEEVLVGRTEQELMPQTADETALRLHQEVAHAITRRDGEAAARAMTAIVDEADRAVQSLPL</sequence>
<dbReference type="GO" id="GO:0003700">
    <property type="term" value="F:DNA-binding transcription factor activity"/>
    <property type="evidence" value="ECO:0007669"/>
    <property type="project" value="InterPro"/>
</dbReference>
<evidence type="ECO:0000256" key="1">
    <source>
        <dbReference type="ARBA" id="ARBA00023015"/>
    </source>
</evidence>
<dbReference type="Pfam" id="PF07729">
    <property type="entry name" value="FCD"/>
    <property type="match status" value="1"/>
</dbReference>
<organism evidence="5 6">
    <name type="scientific">Mycetocola reblochoni REB411</name>
    <dbReference type="NCBI Taxonomy" id="1255698"/>
    <lineage>
        <taxon>Bacteria</taxon>
        <taxon>Bacillati</taxon>
        <taxon>Actinomycetota</taxon>
        <taxon>Actinomycetes</taxon>
        <taxon>Micrococcales</taxon>
        <taxon>Microbacteriaceae</taxon>
        <taxon>Mycetocola</taxon>
    </lineage>
</organism>
<keyword evidence="3" id="KW-0804">Transcription</keyword>
<dbReference type="SMART" id="SM00895">
    <property type="entry name" value="FCD"/>
    <property type="match status" value="1"/>
</dbReference>
<dbReference type="CDD" id="cd07377">
    <property type="entry name" value="WHTH_GntR"/>
    <property type="match status" value="1"/>
</dbReference>
<reference evidence="6" key="1">
    <citation type="submission" date="2017-02" db="EMBL/GenBank/DDBJ databases">
        <authorList>
            <person name="Dridi B."/>
        </authorList>
    </citation>
    <scope>NUCLEOTIDE SEQUENCE [LARGE SCALE GENOMIC DNA]</scope>
    <source>
        <strain evidence="6">EB411</strain>
    </source>
</reference>
<gene>
    <name evidence="5" type="ORF">FM119_02980</name>
</gene>
<dbReference type="AlphaFoldDB" id="A0A1R4IQ45"/>
<dbReference type="GO" id="GO:0003677">
    <property type="term" value="F:DNA binding"/>
    <property type="evidence" value="ECO:0007669"/>
    <property type="project" value="UniProtKB-KW"/>
</dbReference>
<dbReference type="InterPro" id="IPR011711">
    <property type="entry name" value="GntR_C"/>
</dbReference>
<dbReference type="SMART" id="SM00345">
    <property type="entry name" value="HTH_GNTR"/>
    <property type="match status" value="1"/>
</dbReference>
<dbReference type="Pfam" id="PF00392">
    <property type="entry name" value="GntR"/>
    <property type="match status" value="1"/>
</dbReference>
<proteinExistence type="predicted"/>
<name>A0A1R4IQ45_9MICO</name>
<protein>
    <submittedName>
        <fullName evidence="5">Transcriptional regulator, GntR family</fullName>
    </submittedName>
</protein>
<dbReference type="InterPro" id="IPR036390">
    <property type="entry name" value="WH_DNA-bd_sf"/>
</dbReference>
<dbReference type="Gene3D" id="1.20.120.530">
    <property type="entry name" value="GntR ligand-binding domain-like"/>
    <property type="match status" value="1"/>
</dbReference>
<dbReference type="InterPro" id="IPR000524">
    <property type="entry name" value="Tscrpt_reg_HTH_GntR"/>
</dbReference>
<dbReference type="Gene3D" id="1.10.10.10">
    <property type="entry name" value="Winged helix-like DNA-binding domain superfamily/Winged helix DNA-binding domain"/>
    <property type="match status" value="1"/>
</dbReference>
<keyword evidence="1" id="KW-0805">Transcription regulation</keyword>
<dbReference type="PANTHER" id="PTHR43537:SF44">
    <property type="entry name" value="GNTR FAMILY REGULATORY PROTEIN"/>
    <property type="match status" value="1"/>
</dbReference>
<dbReference type="InterPro" id="IPR008920">
    <property type="entry name" value="TF_FadR/GntR_C"/>
</dbReference>
<dbReference type="InterPro" id="IPR036388">
    <property type="entry name" value="WH-like_DNA-bd_sf"/>
</dbReference>
<evidence type="ECO:0000256" key="2">
    <source>
        <dbReference type="ARBA" id="ARBA00023125"/>
    </source>
</evidence>
<keyword evidence="2" id="KW-0238">DNA-binding</keyword>
<evidence type="ECO:0000313" key="6">
    <source>
        <dbReference type="Proteomes" id="UP000196778"/>
    </source>
</evidence>
<evidence type="ECO:0000256" key="3">
    <source>
        <dbReference type="ARBA" id="ARBA00023163"/>
    </source>
</evidence>
<dbReference type="PROSITE" id="PS50949">
    <property type="entry name" value="HTH_GNTR"/>
    <property type="match status" value="1"/>
</dbReference>
<dbReference type="SUPFAM" id="SSF48008">
    <property type="entry name" value="GntR ligand-binding domain-like"/>
    <property type="match status" value="1"/>
</dbReference>
<dbReference type="PANTHER" id="PTHR43537">
    <property type="entry name" value="TRANSCRIPTIONAL REGULATOR, GNTR FAMILY"/>
    <property type="match status" value="1"/>
</dbReference>
<feature type="domain" description="HTH gntR-type" evidence="4">
    <location>
        <begin position="1"/>
        <end position="68"/>
    </location>
</feature>
<dbReference type="SUPFAM" id="SSF46785">
    <property type="entry name" value="Winged helix' DNA-binding domain"/>
    <property type="match status" value="1"/>
</dbReference>
<accession>A0A1R4IQ45</accession>
<dbReference type="Proteomes" id="UP000196778">
    <property type="component" value="Unassembled WGS sequence"/>
</dbReference>
<keyword evidence="6" id="KW-1185">Reference proteome</keyword>
<evidence type="ECO:0000259" key="4">
    <source>
        <dbReference type="PROSITE" id="PS50949"/>
    </source>
</evidence>